<protein>
    <recommendedName>
        <fullName evidence="2">Galectin</fullName>
    </recommendedName>
</protein>
<keyword evidence="1 2" id="KW-0430">Lectin</keyword>
<feature type="non-terminal residue" evidence="4">
    <location>
        <position position="1"/>
    </location>
</feature>
<dbReference type="Pfam" id="PF00337">
    <property type="entry name" value="Gal-bind_lectin"/>
    <property type="match status" value="1"/>
</dbReference>
<accession>A0ABN9CA79</accession>
<dbReference type="InterPro" id="IPR013320">
    <property type="entry name" value="ConA-like_dom_sf"/>
</dbReference>
<reference evidence="4" key="1">
    <citation type="submission" date="2023-05" db="EMBL/GenBank/DDBJ databases">
        <authorList>
            <person name="Stuckert A."/>
        </authorList>
    </citation>
    <scope>NUCLEOTIDE SEQUENCE</scope>
</reference>
<dbReference type="Proteomes" id="UP001162483">
    <property type="component" value="Unassembled WGS sequence"/>
</dbReference>
<comment type="caution">
    <text evidence="4">The sequence shown here is derived from an EMBL/GenBank/DDBJ whole genome shotgun (WGS) entry which is preliminary data.</text>
</comment>
<name>A0ABN9CA79_9NEOB</name>
<keyword evidence="5" id="KW-1185">Reference proteome</keyword>
<dbReference type="EMBL" id="CATNWA010008626">
    <property type="protein sequence ID" value="CAI9556575.1"/>
    <property type="molecule type" value="Genomic_DNA"/>
</dbReference>
<evidence type="ECO:0000313" key="5">
    <source>
        <dbReference type="Proteomes" id="UP001162483"/>
    </source>
</evidence>
<organism evidence="4 5">
    <name type="scientific">Staurois parvus</name>
    <dbReference type="NCBI Taxonomy" id="386267"/>
    <lineage>
        <taxon>Eukaryota</taxon>
        <taxon>Metazoa</taxon>
        <taxon>Chordata</taxon>
        <taxon>Craniata</taxon>
        <taxon>Vertebrata</taxon>
        <taxon>Euteleostomi</taxon>
        <taxon>Amphibia</taxon>
        <taxon>Batrachia</taxon>
        <taxon>Anura</taxon>
        <taxon>Neobatrachia</taxon>
        <taxon>Ranoidea</taxon>
        <taxon>Ranidae</taxon>
        <taxon>Staurois</taxon>
    </lineage>
</organism>
<gene>
    <name evidence="4" type="ORF">SPARVUS_LOCUS4565585</name>
</gene>
<dbReference type="SMART" id="SM00276">
    <property type="entry name" value="GLECT"/>
    <property type="match status" value="1"/>
</dbReference>
<dbReference type="PROSITE" id="PS51304">
    <property type="entry name" value="GALECTIN"/>
    <property type="match status" value="1"/>
</dbReference>
<evidence type="ECO:0000313" key="4">
    <source>
        <dbReference type="EMBL" id="CAI9556575.1"/>
    </source>
</evidence>
<dbReference type="InterPro" id="IPR001079">
    <property type="entry name" value="Galectin_CRD"/>
</dbReference>
<evidence type="ECO:0000259" key="3">
    <source>
        <dbReference type="PROSITE" id="PS51304"/>
    </source>
</evidence>
<dbReference type="Gene3D" id="2.60.120.200">
    <property type="match status" value="1"/>
</dbReference>
<sequence>VAINLGTDDKNLVLHFNPQFEIHEDKQKILANSMEDNAWGEELKESFFPFQERSDITVCFHFEQDNRSPYNCLPEILSFPVRFPIVEISYLGHERPSVQVLHTKMKKPAIEEPPVPHVHTQAMKWP</sequence>
<proteinExistence type="predicted"/>
<dbReference type="SUPFAM" id="SSF49899">
    <property type="entry name" value="Concanavalin A-like lectins/glucanases"/>
    <property type="match status" value="1"/>
</dbReference>
<evidence type="ECO:0000256" key="2">
    <source>
        <dbReference type="RuleBase" id="RU102079"/>
    </source>
</evidence>
<evidence type="ECO:0000256" key="1">
    <source>
        <dbReference type="ARBA" id="ARBA00022734"/>
    </source>
</evidence>
<feature type="domain" description="Galectin" evidence="3">
    <location>
        <begin position="1"/>
        <end position="106"/>
    </location>
</feature>